<accession>A0A439D2H0</accession>
<dbReference type="SUPFAM" id="SSF57667">
    <property type="entry name" value="beta-beta-alpha zinc fingers"/>
    <property type="match status" value="1"/>
</dbReference>
<feature type="region of interest" description="Disordered" evidence="8">
    <location>
        <begin position="179"/>
        <end position="198"/>
    </location>
</feature>
<organism evidence="10 11">
    <name type="scientific">Xylaria grammica</name>
    <dbReference type="NCBI Taxonomy" id="363999"/>
    <lineage>
        <taxon>Eukaryota</taxon>
        <taxon>Fungi</taxon>
        <taxon>Dikarya</taxon>
        <taxon>Ascomycota</taxon>
        <taxon>Pezizomycotina</taxon>
        <taxon>Sordariomycetes</taxon>
        <taxon>Xylariomycetidae</taxon>
        <taxon>Xylariales</taxon>
        <taxon>Xylariaceae</taxon>
        <taxon>Xylaria</taxon>
    </lineage>
</organism>
<dbReference type="SMART" id="SM00355">
    <property type="entry name" value="ZnF_C2H2"/>
    <property type="match status" value="2"/>
</dbReference>
<feature type="compositionally biased region" description="Low complexity" evidence="8">
    <location>
        <begin position="180"/>
        <end position="194"/>
    </location>
</feature>
<dbReference type="InterPro" id="IPR051059">
    <property type="entry name" value="VerF-like"/>
</dbReference>
<dbReference type="PANTHER" id="PTHR40626:SF11">
    <property type="entry name" value="ZINC FINGER PROTEIN YPR022C"/>
    <property type="match status" value="1"/>
</dbReference>
<evidence type="ECO:0000313" key="10">
    <source>
        <dbReference type="EMBL" id="RWA08652.1"/>
    </source>
</evidence>
<dbReference type="PANTHER" id="PTHR40626">
    <property type="entry name" value="MIP31509P"/>
    <property type="match status" value="1"/>
</dbReference>
<keyword evidence="2" id="KW-0479">Metal-binding</keyword>
<reference evidence="10 11" key="1">
    <citation type="submission" date="2018-12" db="EMBL/GenBank/DDBJ databases">
        <title>Draft genome sequence of Xylaria grammica IHI A82.</title>
        <authorList>
            <person name="Buettner E."/>
            <person name="Kellner H."/>
        </authorList>
    </citation>
    <scope>NUCLEOTIDE SEQUENCE [LARGE SCALE GENOMIC DNA]</scope>
    <source>
        <strain evidence="10 11">IHI A82</strain>
    </source>
</reference>
<keyword evidence="4 7" id="KW-0863">Zinc-finger</keyword>
<dbReference type="PROSITE" id="PS50157">
    <property type="entry name" value="ZINC_FINGER_C2H2_2"/>
    <property type="match status" value="2"/>
</dbReference>
<feature type="domain" description="C2H2-type" evidence="9">
    <location>
        <begin position="66"/>
        <end position="95"/>
    </location>
</feature>
<evidence type="ECO:0000259" key="9">
    <source>
        <dbReference type="PROSITE" id="PS50157"/>
    </source>
</evidence>
<dbReference type="InterPro" id="IPR007219">
    <property type="entry name" value="XnlR_reg_dom"/>
</dbReference>
<feature type="compositionally biased region" description="Low complexity" evidence="8">
    <location>
        <begin position="1"/>
        <end position="23"/>
    </location>
</feature>
<evidence type="ECO:0000256" key="4">
    <source>
        <dbReference type="ARBA" id="ARBA00022771"/>
    </source>
</evidence>
<dbReference type="GO" id="GO:0000978">
    <property type="term" value="F:RNA polymerase II cis-regulatory region sequence-specific DNA binding"/>
    <property type="evidence" value="ECO:0007669"/>
    <property type="project" value="InterPro"/>
</dbReference>
<evidence type="ECO:0000256" key="2">
    <source>
        <dbReference type="ARBA" id="ARBA00022723"/>
    </source>
</evidence>
<dbReference type="PROSITE" id="PS00028">
    <property type="entry name" value="ZINC_FINGER_C2H2_1"/>
    <property type="match status" value="2"/>
</dbReference>
<dbReference type="AlphaFoldDB" id="A0A439D2H0"/>
<feature type="domain" description="C2H2-type" evidence="9">
    <location>
        <begin position="36"/>
        <end position="65"/>
    </location>
</feature>
<keyword evidence="3" id="KW-0677">Repeat</keyword>
<keyword evidence="11" id="KW-1185">Reference proteome</keyword>
<name>A0A439D2H0_9PEZI</name>
<protein>
    <recommendedName>
        <fullName evidence="9">C2H2-type domain-containing protein</fullName>
    </recommendedName>
</protein>
<dbReference type="Gene3D" id="3.30.160.60">
    <property type="entry name" value="Classic Zinc Finger"/>
    <property type="match status" value="2"/>
</dbReference>
<dbReference type="GO" id="GO:0006351">
    <property type="term" value="P:DNA-templated transcription"/>
    <property type="evidence" value="ECO:0007669"/>
    <property type="project" value="InterPro"/>
</dbReference>
<feature type="compositionally biased region" description="Polar residues" evidence="8">
    <location>
        <begin position="105"/>
        <end position="125"/>
    </location>
</feature>
<evidence type="ECO:0000256" key="5">
    <source>
        <dbReference type="ARBA" id="ARBA00022833"/>
    </source>
</evidence>
<proteinExistence type="predicted"/>
<evidence type="ECO:0000256" key="7">
    <source>
        <dbReference type="PROSITE-ProRule" id="PRU00042"/>
    </source>
</evidence>
<sequence length="891" mass="99459">MASQQQTPAAASSPAAAAAAASPYKRASRKGAPKKFACEWPDCDKIYSRHEHLQRHQLNHEPKQIFKCDVPDCNQMFVRQDLLLRHKKRHSTSYVPRNRASSFSITVKDSSSDGTSAASPGVVNNAQPAPGPATLAPAPAPPLGPGLRPMPVPQSAPPPPPNPFHQQPVSVPRNASVLLSPNSTMSSQPTPTSSMGHTPTWPRPMEGVSMLPPKTPYYAQSQAPLHDHPSFMTFPDLQVSHDSGDLASTNFGLWLFDNQRSYGDFNVANLSFIEGGLESPFNNNIHYDYESLTSRSQVDHTPPRHPDMPDELISENRRHEIVSCIGLFRQKQSEYDSKLDYLLRESGNDFPAIHLDFLHECIRHYWDFVSPRLPIVHQPTFSPSRCPIHLLLVMIALGAAQIHGQSPTGEHEEYKSLANLIISSIRLDILGDKGAMPPVDLWVAQALLLVEFYEKMYSTRKLHERGHIYHCVTLNFLRRGSPLIGKAGLESPPDEQNGVDPGTDDRNWWVRWAETEAMHRVVFAAFMMDVIHAAMFGHASDMAPHEIRLPLPCDEALWSATSHENMRQLEATLRMYGVKPVFFLDGLKRALHGQHVKTHSFGRMIIMCGLLSVGWHLRHRETHLKWLDLAPNASETRDKWCKMLLKAFDDWKTSFDDAIGSNGSSNSDPSGTGQQSASNGLIQSAAVLYHLAHISLYVDIIDCQVYAGAKRLVGRKVSSRDLANVNARMVVWAGQLLTRRAILHAFKLLHRILIDPRQKKIASVQELGGYSQDANQYSTRADADPHRPWIMYYATLSIWSFAQALKAQGQVTQPFSPTRVRHGLGNVPEYLSRIAKLSDLDSVTPSTLYDGVPGLLDVVHRLLLQSHWDLLKEACQRLEACKELMYSGGVS</sequence>
<gene>
    <name evidence="10" type="ORF">EKO27_g6455</name>
</gene>
<dbReference type="GO" id="GO:0000981">
    <property type="term" value="F:DNA-binding transcription factor activity, RNA polymerase II-specific"/>
    <property type="evidence" value="ECO:0007669"/>
    <property type="project" value="InterPro"/>
</dbReference>
<dbReference type="GO" id="GO:0000785">
    <property type="term" value="C:chromatin"/>
    <property type="evidence" value="ECO:0007669"/>
    <property type="project" value="TreeGrafter"/>
</dbReference>
<feature type="region of interest" description="Disordered" evidence="8">
    <location>
        <begin position="105"/>
        <end position="169"/>
    </location>
</feature>
<dbReference type="Pfam" id="PF04082">
    <property type="entry name" value="Fungal_trans"/>
    <property type="match status" value="1"/>
</dbReference>
<dbReference type="STRING" id="363999.A0A439D2H0"/>
<keyword evidence="5" id="KW-0862">Zinc</keyword>
<feature type="compositionally biased region" description="Low complexity" evidence="8">
    <location>
        <begin position="126"/>
        <end position="137"/>
    </location>
</feature>
<comment type="subcellular location">
    <subcellularLocation>
        <location evidence="1">Nucleus</location>
    </subcellularLocation>
</comment>
<evidence type="ECO:0000313" key="11">
    <source>
        <dbReference type="Proteomes" id="UP000286045"/>
    </source>
</evidence>
<dbReference type="CDD" id="cd12148">
    <property type="entry name" value="fungal_TF_MHR"/>
    <property type="match status" value="1"/>
</dbReference>
<keyword evidence="6" id="KW-0539">Nucleus</keyword>
<dbReference type="GO" id="GO:0005634">
    <property type="term" value="C:nucleus"/>
    <property type="evidence" value="ECO:0007669"/>
    <property type="project" value="UniProtKB-SubCell"/>
</dbReference>
<comment type="caution">
    <text evidence="10">The sequence shown here is derived from an EMBL/GenBank/DDBJ whole genome shotgun (WGS) entry which is preliminary data.</text>
</comment>
<evidence type="ECO:0000256" key="1">
    <source>
        <dbReference type="ARBA" id="ARBA00004123"/>
    </source>
</evidence>
<dbReference type="Pfam" id="PF00096">
    <property type="entry name" value="zf-C2H2"/>
    <property type="match status" value="2"/>
</dbReference>
<dbReference type="GO" id="GO:0008270">
    <property type="term" value="F:zinc ion binding"/>
    <property type="evidence" value="ECO:0007669"/>
    <property type="project" value="UniProtKB-KW"/>
</dbReference>
<evidence type="ECO:0000256" key="6">
    <source>
        <dbReference type="ARBA" id="ARBA00023242"/>
    </source>
</evidence>
<feature type="compositionally biased region" description="Pro residues" evidence="8">
    <location>
        <begin position="138"/>
        <end position="163"/>
    </location>
</feature>
<dbReference type="InterPro" id="IPR036236">
    <property type="entry name" value="Znf_C2H2_sf"/>
</dbReference>
<dbReference type="InterPro" id="IPR013087">
    <property type="entry name" value="Znf_C2H2_type"/>
</dbReference>
<evidence type="ECO:0000256" key="8">
    <source>
        <dbReference type="SAM" id="MobiDB-lite"/>
    </source>
</evidence>
<dbReference type="Proteomes" id="UP000286045">
    <property type="component" value="Unassembled WGS sequence"/>
</dbReference>
<dbReference type="EMBL" id="RYZI01000189">
    <property type="protein sequence ID" value="RWA08652.1"/>
    <property type="molecule type" value="Genomic_DNA"/>
</dbReference>
<feature type="region of interest" description="Disordered" evidence="8">
    <location>
        <begin position="1"/>
        <end position="33"/>
    </location>
</feature>
<evidence type="ECO:0000256" key="3">
    <source>
        <dbReference type="ARBA" id="ARBA00022737"/>
    </source>
</evidence>